<organism evidence="1 2">
    <name type="scientific">Zasmidium cellare</name>
    <name type="common">Wine cellar mold</name>
    <name type="synonym">Racodium cellare</name>
    <dbReference type="NCBI Taxonomy" id="395010"/>
    <lineage>
        <taxon>Eukaryota</taxon>
        <taxon>Fungi</taxon>
        <taxon>Dikarya</taxon>
        <taxon>Ascomycota</taxon>
        <taxon>Pezizomycotina</taxon>
        <taxon>Dothideomycetes</taxon>
        <taxon>Dothideomycetidae</taxon>
        <taxon>Mycosphaerellales</taxon>
        <taxon>Mycosphaerellaceae</taxon>
        <taxon>Zasmidium</taxon>
    </lineage>
</organism>
<sequence length="474" mass="53956">MGGSAFAQAAAPGQPTLHTPRMTPAEYANLKAIYLFRLQKQFPGKTVSVLIEAPEKTSYGDIDLIVEYDEHVDFIDLAGKLGAAGVICSSSGKHQLCSIAVLKDGARCPNETVVYKNVTSNNAKKAQVASSSTVEEYAQIDIQVIGSEDFKWHSFYCSYGDMGGLLGNITRNLGLTISDKGLVLRLKELDYAKRQKFQQVADRDGMLCLSNDPTQIMFFLGLSPKRYADGFTTVEDFFSWVRECRLIDMEVIKKKRNISRDRQKENKRTLYSTFFEEWLPNSCDMDDEDADRIKGEGEDAVKDEAVKDEVVKDEATKEEVVKDEDTVRREKRDKLCTDAVSYFDKEEEYKTMSETLCRLLCNMWTERLLKPVIADYSGAKDKKLAEIMRAFRRWVCFVDAAVPHITVEPHSDDRSQLFWFLRDCFFLKRLDDTIPVFNKPDKAHAFVCKNWEELKGLERQWGKAARATDSPQAT</sequence>
<name>A0ABR0EJH3_ZASCE</name>
<keyword evidence="2" id="KW-1185">Reference proteome</keyword>
<dbReference type="EMBL" id="JAXOVC010000005">
    <property type="protein sequence ID" value="KAK4501650.1"/>
    <property type="molecule type" value="Genomic_DNA"/>
</dbReference>
<evidence type="ECO:0000313" key="1">
    <source>
        <dbReference type="EMBL" id="KAK4501650.1"/>
    </source>
</evidence>
<gene>
    <name evidence="1" type="ORF">PRZ48_007459</name>
</gene>
<accession>A0ABR0EJH3</accession>
<reference evidence="1 2" key="1">
    <citation type="journal article" date="2023" name="G3 (Bethesda)">
        <title>A chromosome-level genome assembly of Zasmidium syzygii isolated from banana leaves.</title>
        <authorList>
            <person name="van Westerhoven A.C."/>
            <person name="Mehrabi R."/>
            <person name="Talebi R."/>
            <person name="Steentjes M.B.F."/>
            <person name="Corcolon B."/>
            <person name="Chong P.A."/>
            <person name="Kema G.H.J."/>
            <person name="Seidl M.F."/>
        </authorList>
    </citation>
    <scope>NUCLEOTIDE SEQUENCE [LARGE SCALE GENOMIC DNA]</scope>
    <source>
        <strain evidence="1 2">P124</strain>
    </source>
</reference>
<protein>
    <submittedName>
        <fullName evidence="1">Uncharacterized protein</fullName>
    </submittedName>
</protein>
<comment type="caution">
    <text evidence="1">The sequence shown here is derived from an EMBL/GenBank/DDBJ whole genome shotgun (WGS) entry which is preliminary data.</text>
</comment>
<dbReference type="Proteomes" id="UP001305779">
    <property type="component" value="Unassembled WGS sequence"/>
</dbReference>
<proteinExistence type="predicted"/>
<evidence type="ECO:0000313" key="2">
    <source>
        <dbReference type="Proteomes" id="UP001305779"/>
    </source>
</evidence>